<dbReference type="OMA" id="EWKEEFC"/>
<reference evidence="1 2" key="1">
    <citation type="submission" date="2018-05" db="EMBL/GenBank/DDBJ databases">
        <title>Draft genome sequence of Scytalidium lignicola DSM 105466, a ubiquitous saprotrophic fungus.</title>
        <authorList>
            <person name="Buettner E."/>
            <person name="Gebauer A.M."/>
            <person name="Hofrichter M."/>
            <person name="Liers C."/>
            <person name="Kellner H."/>
        </authorList>
    </citation>
    <scope>NUCLEOTIDE SEQUENCE [LARGE SCALE GENOMIC DNA]</scope>
    <source>
        <strain evidence="1 2">DSM 105466</strain>
    </source>
</reference>
<dbReference type="STRING" id="5539.A0A3E2HII7"/>
<protein>
    <submittedName>
        <fullName evidence="1">Uncharacterized protein</fullName>
    </submittedName>
</protein>
<comment type="caution">
    <text evidence="1">The sequence shown here is derived from an EMBL/GenBank/DDBJ whole genome shotgun (WGS) entry which is preliminary data.</text>
</comment>
<keyword evidence="2" id="KW-1185">Reference proteome</keyword>
<evidence type="ECO:0000313" key="2">
    <source>
        <dbReference type="Proteomes" id="UP000258309"/>
    </source>
</evidence>
<dbReference type="OrthoDB" id="3478386at2759"/>
<sequence length="254" mass="28905">MIEFQLPIEDDISDVYNPKVEETEFAIKWREILQPMRDAPGFEGGEWGRIIERPDTILLLTGNDLFSKRWLPVGSGRLPFNTIHRVYFPAPVKPAIMESVKRMRGIHSACLSSHAKRIIVDGKSIVKRDPGWPGWVTSAPMVGWKLETEKINGVEMQVAIWIHYWTSSEKEDDGKSTQTEPRMPGIVNPTRLEDWENRIRDAGAVSWSEEHWENSPIIVPFKPNLNGGLDADGFPINNPFANGPLKVELPEGWR</sequence>
<evidence type="ECO:0000313" key="1">
    <source>
        <dbReference type="EMBL" id="RFU32841.1"/>
    </source>
</evidence>
<feature type="non-terminal residue" evidence="1">
    <location>
        <position position="254"/>
    </location>
</feature>
<name>A0A3E2HII7_SCYLI</name>
<dbReference type="AlphaFoldDB" id="A0A3E2HII7"/>
<organism evidence="1 2">
    <name type="scientific">Scytalidium lignicola</name>
    <name type="common">Hyphomycete</name>
    <dbReference type="NCBI Taxonomy" id="5539"/>
    <lineage>
        <taxon>Eukaryota</taxon>
        <taxon>Fungi</taxon>
        <taxon>Dikarya</taxon>
        <taxon>Ascomycota</taxon>
        <taxon>Pezizomycotina</taxon>
        <taxon>Leotiomycetes</taxon>
        <taxon>Leotiomycetes incertae sedis</taxon>
        <taxon>Scytalidium</taxon>
    </lineage>
</organism>
<dbReference type="Proteomes" id="UP000258309">
    <property type="component" value="Unassembled WGS sequence"/>
</dbReference>
<dbReference type="EMBL" id="NCSJ02000047">
    <property type="protein sequence ID" value="RFU32841.1"/>
    <property type="molecule type" value="Genomic_DNA"/>
</dbReference>
<feature type="non-terminal residue" evidence="1">
    <location>
        <position position="1"/>
    </location>
</feature>
<gene>
    <name evidence="1" type="ORF">B7463_g3503</name>
</gene>
<proteinExistence type="predicted"/>
<accession>A0A3E2HII7</accession>